<evidence type="ECO:0000313" key="1">
    <source>
        <dbReference type="EMBL" id="GAG16836.1"/>
    </source>
</evidence>
<reference evidence="1" key="1">
    <citation type="journal article" date="2014" name="Front. Microbiol.">
        <title>High frequency of phylogenetically diverse reductive dehalogenase-homologous genes in deep subseafloor sedimentary metagenomes.</title>
        <authorList>
            <person name="Kawai M."/>
            <person name="Futagami T."/>
            <person name="Toyoda A."/>
            <person name="Takaki Y."/>
            <person name="Nishi S."/>
            <person name="Hori S."/>
            <person name="Arai W."/>
            <person name="Tsubouchi T."/>
            <person name="Morono Y."/>
            <person name="Uchiyama I."/>
            <person name="Ito T."/>
            <person name="Fujiyama A."/>
            <person name="Inagaki F."/>
            <person name="Takami H."/>
        </authorList>
    </citation>
    <scope>NUCLEOTIDE SEQUENCE</scope>
    <source>
        <strain evidence="1">Expedition CK06-06</strain>
    </source>
</reference>
<gene>
    <name evidence="1" type="ORF">S01H1_50648</name>
</gene>
<dbReference type="AlphaFoldDB" id="X0WVP4"/>
<name>X0WVP4_9ZZZZ</name>
<comment type="caution">
    <text evidence="1">The sequence shown here is derived from an EMBL/GenBank/DDBJ whole genome shotgun (WGS) entry which is preliminary data.</text>
</comment>
<protein>
    <submittedName>
        <fullName evidence="1">Uncharacterized protein</fullName>
    </submittedName>
</protein>
<sequence length="38" mass="4126">MRVNGCPWLVTTIGLLVFAQPERVSAQGSETKPLQNPS</sequence>
<dbReference type="EMBL" id="BARS01032641">
    <property type="protein sequence ID" value="GAG16836.1"/>
    <property type="molecule type" value="Genomic_DNA"/>
</dbReference>
<proteinExistence type="predicted"/>
<organism evidence="1">
    <name type="scientific">marine sediment metagenome</name>
    <dbReference type="NCBI Taxonomy" id="412755"/>
    <lineage>
        <taxon>unclassified sequences</taxon>
        <taxon>metagenomes</taxon>
        <taxon>ecological metagenomes</taxon>
    </lineage>
</organism>
<accession>X0WVP4</accession>
<feature type="non-terminal residue" evidence="1">
    <location>
        <position position="38"/>
    </location>
</feature>